<sequence>MVTEPEPEQTADPGDRSLVLVLGPGRSGTSTMAGALAHSGYTVPQAIKGNETNPLGFFEPRWLVNFQSRQLKKARVGNLDADPEAVAALESAIDDDAFRRQLARWLMPELEAHGRLVLKDPRTIWFKGLWDDVAQAQGLDPRFVIMLRHPAEVSSSRSTYYSAREAAGVAGWINVALMTERLTRGSRRAFVHYPNLTTDWRSELVRLRSALGITLDPAPEEKPHPVDDFIDPNLRRMRPEWDKISAPQHLRDLADRTHAALSVLADEESPDASAFSSLDDLRAEYTLLHADAMDMVGSSVRRLTAEARRTARRKARAEFIAQQEQAAAARTPGPRDRAAALLGRLRRR</sequence>
<organism evidence="1 2">
    <name type="scientific">Nocardioides guangzhouensis</name>
    <dbReference type="NCBI Taxonomy" id="2497878"/>
    <lineage>
        <taxon>Bacteria</taxon>
        <taxon>Bacillati</taxon>
        <taxon>Actinomycetota</taxon>
        <taxon>Actinomycetes</taxon>
        <taxon>Propionibacteriales</taxon>
        <taxon>Nocardioidaceae</taxon>
        <taxon>Nocardioides</taxon>
    </lineage>
</organism>
<dbReference type="Proteomes" id="UP000295198">
    <property type="component" value="Unassembled WGS sequence"/>
</dbReference>
<comment type="caution">
    <text evidence="1">The sequence shown here is derived from an EMBL/GenBank/DDBJ whole genome shotgun (WGS) entry which is preliminary data.</text>
</comment>
<dbReference type="SUPFAM" id="SSF52540">
    <property type="entry name" value="P-loop containing nucleoside triphosphate hydrolases"/>
    <property type="match status" value="1"/>
</dbReference>
<gene>
    <name evidence="1" type="ORF">EKO23_13015</name>
</gene>
<dbReference type="EMBL" id="SDKM01000017">
    <property type="protein sequence ID" value="RYP85392.1"/>
    <property type="molecule type" value="Genomic_DNA"/>
</dbReference>
<name>A0A4Q4ZBT7_9ACTN</name>
<dbReference type="AlphaFoldDB" id="A0A4Q4ZBT7"/>
<proteinExistence type="predicted"/>
<dbReference type="InterPro" id="IPR027417">
    <property type="entry name" value="P-loop_NTPase"/>
</dbReference>
<evidence type="ECO:0000313" key="2">
    <source>
        <dbReference type="Proteomes" id="UP000295198"/>
    </source>
</evidence>
<protein>
    <recommendedName>
        <fullName evidence="3">Sulfotransferase family protein</fullName>
    </recommendedName>
</protein>
<dbReference type="OrthoDB" id="5138950at2"/>
<dbReference type="Gene3D" id="3.40.50.300">
    <property type="entry name" value="P-loop containing nucleotide triphosphate hydrolases"/>
    <property type="match status" value="1"/>
</dbReference>
<accession>A0A4Q4ZBT7</accession>
<reference evidence="1 2" key="1">
    <citation type="submission" date="2019-01" db="EMBL/GenBank/DDBJ databases">
        <title>Nocardioides guangzhouensis sp. nov., an actinobacterium isolated from soil.</title>
        <authorList>
            <person name="Fu Y."/>
            <person name="Cai Y."/>
            <person name="Lin Z."/>
            <person name="Chen P."/>
        </authorList>
    </citation>
    <scope>NUCLEOTIDE SEQUENCE [LARGE SCALE GENOMIC DNA]</scope>
    <source>
        <strain evidence="1 2">130</strain>
    </source>
</reference>
<keyword evidence="2" id="KW-1185">Reference proteome</keyword>
<evidence type="ECO:0000313" key="1">
    <source>
        <dbReference type="EMBL" id="RYP85392.1"/>
    </source>
</evidence>
<dbReference type="RefSeq" id="WP_134717934.1">
    <property type="nucleotide sequence ID" value="NZ_SDKM01000017.1"/>
</dbReference>
<evidence type="ECO:0008006" key="3">
    <source>
        <dbReference type="Google" id="ProtNLM"/>
    </source>
</evidence>